<dbReference type="GO" id="GO:0008982">
    <property type="term" value="F:protein-N(PI)-phosphohistidine-sugar phosphotransferase activity"/>
    <property type="evidence" value="ECO:0007669"/>
    <property type="project" value="InterPro"/>
</dbReference>
<dbReference type="OrthoDB" id="6603449at2"/>
<dbReference type="Proteomes" id="UP000316706">
    <property type="component" value="Unassembled WGS sequence"/>
</dbReference>
<proteinExistence type="predicted"/>
<dbReference type="Pfam" id="PF02302">
    <property type="entry name" value="PTS_IIB"/>
    <property type="match status" value="1"/>
</dbReference>
<keyword evidence="4" id="KW-1185">Reference proteome</keyword>
<feature type="domain" description="Phosphotransferase system EIIB component type 2/3" evidence="2">
    <location>
        <begin position="9"/>
        <end position="90"/>
    </location>
</feature>
<dbReference type="SUPFAM" id="SSF52794">
    <property type="entry name" value="PTS system IIB component-like"/>
    <property type="match status" value="1"/>
</dbReference>
<evidence type="ECO:0000256" key="1">
    <source>
        <dbReference type="ARBA" id="ARBA00022679"/>
    </source>
</evidence>
<dbReference type="CDD" id="cd05563">
    <property type="entry name" value="PTS_IIB_ascorbate"/>
    <property type="match status" value="1"/>
</dbReference>
<comment type="caution">
    <text evidence="3">The sequence shown here is derived from an EMBL/GenBank/DDBJ whole genome shotgun (WGS) entry which is preliminary data.</text>
</comment>
<dbReference type="Gene3D" id="3.40.50.2300">
    <property type="match status" value="1"/>
</dbReference>
<reference evidence="3 4" key="1">
    <citation type="submission" date="2019-06" db="EMBL/GenBank/DDBJ databases">
        <title>Sequencing the genomes of 1000 actinobacteria strains.</title>
        <authorList>
            <person name="Klenk H.-P."/>
        </authorList>
    </citation>
    <scope>NUCLEOTIDE SEQUENCE [LARGE SCALE GENOMIC DNA]</scope>
    <source>
        <strain evidence="3 4">DSM 45043</strain>
    </source>
</reference>
<gene>
    <name evidence="3" type="ORF">FHX41_2842</name>
</gene>
<evidence type="ECO:0000313" key="4">
    <source>
        <dbReference type="Proteomes" id="UP000316706"/>
    </source>
</evidence>
<dbReference type="RefSeq" id="WP_141969095.1">
    <property type="nucleotide sequence ID" value="NZ_VFPO01000001.1"/>
</dbReference>
<dbReference type="GO" id="GO:0009401">
    <property type="term" value="P:phosphoenolpyruvate-dependent sugar phosphotransferase system"/>
    <property type="evidence" value="ECO:0007669"/>
    <property type="project" value="InterPro"/>
</dbReference>
<organism evidence="3 4">
    <name type="scientific">Actinomadura hallensis</name>
    <dbReference type="NCBI Taxonomy" id="337895"/>
    <lineage>
        <taxon>Bacteria</taxon>
        <taxon>Bacillati</taxon>
        <taxon>Actinomycetota</taxon>
        <taxon>Actinomycetes</taxon>
        <taxon>Streptosporangiales</taxon>
        <taxon>Thermomonosporaceae</taxon>
        <taxon>Actinomadura</taxon>
    </lineage>
</organism>
<keyword evidence="1" id="KW-0808">Transferase</keyword>
<dbReference type="InterPro" id="IPR003501">
    <property type="entry name" value="PTS_EIIB_2/3"/>
</dbReference>
<dbReference type="InterPro" id="IPR036095">
    <property type="entry name" value="PTS_EIIB-like_sf"/>
</dbReference>
<dbReference type="AlphaFoldDB" id="A0A543IF00"/>
<accession>A0A543IF00</accession>
<evidence type="ECO:0000259" key="2">
    <source>
        <dbReference type="Pfam" id="PF02302"/>
    </source>
</evidence>
<evidence type="ECO:0000313" key="3">
    <source>
        <dbReference type="EMBL" id="TQM69159.1"/>
    </source>
</evidence>
<sequence>MALDRRLEILAVCGVGMGSSLMLKMTAEDALRSLGVDAAVENTDLSTARGMTPDVVIGQGMHTAEIADLAPVVITVSDFMDKDGLEAQLRERLAERGWL</sequence>
<name>A0A543IF00_9ACTN</name>
<protein>
    <submittedName>
        <fullName evidence="3">PTS system ascorbate-specific IIB component</fullName>
    </submittedName>
</protein>
<dbReference type="EMBL" id="VFPO01000001">
    <property type="protein sequence ID" value="TQM69159.1"/>
    <property type="molecule type" value="Genomic_DNA"/>
</dbReference>